<dbReference type="PANTHER" id="PTHR30485">
    <property type="entry name" value="NI/FE-HYDROGENASE 1 B-TYPE CYTOCHROME SUBUNIT"/>
    <property type="match status" value="1"/>
</dbReference>
<evidence type="ECO:0000259" key="7">
    <source>
        <dbReference type="Pfam" id="PF01292"/>
    </source>
</evidence>
<dbReference type="EMBL" id="JADWYS010000001">
    <property type="protein sequence ID" value="MBG9389112.1"/>
    <property type="molecule type" value="Genomic_DNA"/>
</dbReference>
<evidence type="ECO:0000313" key="8">
    <source>
        <dbReference type="EMBL" id="MBG9389112.1"/>
    </source>
</evidence>
<dbReference type="GO" id="GO:0005886">
    <property type="term" value="C:plasma membrane"/>
    <property type="evidence" value="ECO:0007669"/>
    <property type="project" value="UniProtKB-SubCell"/>
</dbReference>
<evidence type="ECO:0000256" key="1">
    <source>
        <dbReference type="ARBA" id="ARBA00004651"/>
    </source>
</evidence>
<feature type="transmembrane region" description="Helical" evidence="6">
    <location>
        <begin position="186"/>
        <end position="206"/>
    </location>
</feature>
<sequence length="270" mass="30577">MEPAVRPPPLLYRHRLPVRVMHWINVLCLVILLMSGLQIFNAHPALYWSQDSRDSTRIMQITQKQVDGQWRGVTRIGGAEFDTHGVLGTSLGADGEYAARAFPSWATIPGTQWLAMARVWHFFFAWLFVVNGIAYVLWTIFSGHLRRDMLPTRGEWRGIGRSVKDHLLLRHAHGEDARRYNVLQNIAYLTIVFGVLPLIVLGGWAMSPMMDSFAPGWVDLLGGRQAARTLHFVAAVLLVAFVLVHLFEVIVTGLVNNLRSMVTGYWRLPK</sequence>
<dbReference type="PANTHER" id="PTHR30485:SF1">
    <property type="entry name" value="CYTOCHROME YDHU-RELATED"/>
    <property type="match status" value="1"/>
</dbReference>
<evidence type="ECO:0000256" key="2">
    <source>
        <dbReference type="ARBA" id="ARBA00022475"/>
    </source>
</evidence>
<keyword evidence="4 6" id="KW-1133">Transmembrane helix</keyword>
<reference evidence="8" key="1">
    <citation type="submission" date="2020-11" db="EMBL/GenBank/DDBJ databases">
        <title>Bacterial whole genome sequence for Caenimonas sp. DR4.4.</title>
        <authorList>
            <person name="Le V."/>
            <person name="Ko S.-R."/>
            <person name="Ahn C.-Y."/>
            <person name="Oh H.-M."/>
        </authorList>
    </citation>
    <scope>NUCLEOTIDE SEQUENCE</scope>
    <source>
        <strain evidence="8">DR4.4</strain>
    </source>
</reference>
<dbReference type="Gene3D" id="1.20.950.20">
    <property type="entry name" value="Transmembrane di-heme cytochromes, Chain C"/>
    <property type="match status" value="1"/>
</dbReference>
<feature type="transmembrane region" description="Helical" evidence="6">
    <location>
        <begin position="20"/>
        <end position="40"/>
    </location>
</feature>
<dbReference type="GO" id="GO:0022904">
    <property type="term" value="P:respiratory electron transport chain"/>
    <property type="evidence" value="ECO:0007669"/>
    <property type="project" value="InterPro"/>
</dbReference>
<evidence type="ECO:0000256" key="4">
    <source>
        <dbReference type="ARBA" id="ARBA00022989"/>
    </source>
</evidence>
<dbReference type="InterPro" id="IPR016174">
    <property type="entry name" value="Di-haem_cyt_TM"/>
</dbReference>
<feature type="transmembrane region" description="Helical" evidence="6">
    <location>
        <begin position="226"/>
        <end position="251"/>
    </location>
</feature>
<evidence type="ECO:0000256" key="5">
    <source>
        <dbReference type="ARBA" id="ARBA00023136"/>
    </source>
</evidence>
<evidence type="ECO:0000256" key="3">
    <source>
        <dbReference type="ARBA" id="ARBA00022692"/>
    </source>
</evidence>
<feature type="domain" description="Cytochrome b561 bacterial/Ni-hydrogenase" evidence="7">
    <location>
        <begin position="13"/>
        <end position="264"/>
    </location>
</feature>
<accession>A0A931H610</accession>
<keyword evidence="3 6" id="KW-0812">Transmembrane</keyword>
<evidence type="ECO:0000313" key="9">
    <source>
        <dbReference type="Proteomes" id="UP000651050"/>
    </source>
</evidence>
<dbReference type="Pfam" id="PF01292">
    <property type="entry name" value="Ni_hydr_CYTB"/>
    <property type="match status" value="1"/>
</dbReference>
<keyword evidence="2" id="KW-1003">Cell membrane</keyword>
<keyword evidence="9" id="KW-1185">Reference proteome</keyword>
<comment type="subcellular location">
    <subcellularLocation>
        <location evidence="1">Cell membrane</location>
        <topology evidence="1">Multi-pass membrane protein</topology>
    </subcellularLocation>
</comment>
<dbReference type="InterPro" id="IPR011577">
    <property type="entry name" value="Cyt_b561_bac/Ni-Hgenase"/>
</dbReference>
<organism evidence="8 9">
    <name type="scientific">Caenimonas aquaedulcis</name>
    <dbReference type="NCBI Taxonomy" id="2793270"/>
    <lineage>
        <taxon>Bacteria</taxon>
        <taxon>Pseudomonadati</taxon>
        <taxon>Pseudomonadota</taxon>
        <taxon>Betaproteobacteria</taxon>
        <taxon>Burkholderiales</taxon>
        <taxon>Comamonadaceae</taxon>
        <taxon>Caenimonas</taxon>
    </lineage>
</organism>
<dbReference type="InterPro" id="IPR051542">
    <property type="entry name" value="Hydrogenase_cytochrome"/>
</dbReference>
<dbReference type="GO" id="GO:0009055">
    <property type="term" value="F:electron transfer activity"/>
    <property type="evidence" value="ECO:0007669"/>
    <property type="project" value="InterPro"/>
</dbReference>
<dbReference type="GO" id="GO:0020037">
    <property type="term" value="F:heme binding"/>
    <property type="evidence" value="ECO:0007669"/>
    <property type="project" value="TreeGrafter"/>
</dbReference>
<gene>
    <name evidence="8" type="ORF">I5803_13835</name>
</gene>
<dbReference type="AlphaFoldDB" id="A0A931H610"/>
<protein>
    <submittedName>
        <fullName evidence="8">Cytochrome b/b6 domain-containing protein</fullName>
    </submittedName>
</protein>
<feature type="transmembrane region" description="Helical" evidence="6">
    <location>
        <begin position="119"/>
        <end position="141"/>
    </location>
</feature>
<name>A0A931H610_9BURK</name>
<dbReference type="RefSeq" id="WP_231402419.1">
    <property type="nucleotide sequence ID" value="NZ_JADWYS010000001.1"/>
</dbReference>
<dbReference type="Proteomes" id="UP000651050">
    <property type="component" value="Unassembled WGS sequence"/>
</dbReference>
<dbReference type="SUPFAM" id="SSF81342">
    <property type="entry name" value="Transmembrane di-heme cytochromes"/>
    <property type="match status" value="1"/>
</dbReference>
<comment type="caution">
    <text evidence="8">The sequence shown here is derived from an EMBL/GenBank/DDBJ whole genome shotgun (WGS) entry which is preliminary data.</text>
</comment>
<keyword evidence="5 6" id="KW-0472">Membrane</keyword>
<proteinExistence type="predicted"/>
<evidence type="ECO:0000256" key="6">
    <source>
        <dbReference type="SAM" id="Phobius"/>
    </source>
</evidence>